<accession>A0A9K3CUG2</accession>
<sequence length="393" mass="44228">AEVSTLLSTLDQTKAEAEAELAKKDREILSLHHLDDQNTALLKLLEARSSDLSSEKSQTQRLSHAIEELEEKVSALDTELSKERSIVARFTGTSSHTPTTGYEFPGQNHADTDSESETEAELSPVYDWPSLLSLLPPPLGACLYTAGREERLCSLFEVQLSNLLQTQGDTDAEAQALLSKYTRVCSSHARVVQMLFSVFDLYREASTAAETADKQVAASQIAIGHVTEQMQRLRVESEGERDKWTKRERESQAELKALRTEKDSLLTNLTNLEAETEQNQHRSDVLLNTKREDIRRLESRLTLLSTRLAEADSREEGHLAKQREMLELVAAKVQQFEGVATKYIAVVKLTETLLGSVLQEYSYPLTRMQRQLDKKRRESPPTAIEHILVDYSS</sequence>
<protein>
    <submittedName>
        <fullName evidence="3">Uncharacterized protein</fullName>
    </submittedName>
</protein>
<proteinExistence type="predicted"/>
<dbReference type="Proteomes" id="UP000265618">
    <property type="component" value="Unassembled WGS sequence"/>
</dbReference>
<reference evidence="3 4" key="1">
    <citation type="journal article" date="2018" name="PLoS ONE">
        <title>The draft genome of Kipferlia bialata reveals reductive genome evolution in fornicate parasites.</title>
        <authorList>
            <person name="Tanifuji G."/>
            <person name="Takabayashi S."/>
            <person name="Kume K."/>
            <person name="Takagi M."/>
            <person name="Nakayama T."/>
            <person name="Kamikawa R."/>
            <person name="Inagaki Y."/>
            <person name="Hashimoto T."/>
        </authorList>
    </citation>
    <scope>NUCLEOTIDE SEQUENCE [LARGE SCALE GENOMIC DNA]</scope>
    <source>
        <strain evidence="3">NY0173</strain>
    </source>
</reference>
<feature type="region of interest" description="Disordered" evidence="2">
    <location>
        <begin position="92"/>
        <end position="121"/>
    </location>
</feature>
<evidence type="ECO:0000313" key="3">
    <source>
        <dbReference type="EMBL" id="GIQ82538.1"/>
    </source>
</evidence>
<dbReference type="EMBL" id="BDIP01000730">
    <property type="protein sequence ID" value="GIQ82538.1"/>
    <property type="molecule type" value="Genomic_DNA"/>
</dbReference>
<organism evidence="3 4">
    <name type="scientific">Kipferlia bialata</name>
    <dbReference type="NCBI Taxonomy" id="797122"/>
    <lineage>
        <taxon>Eukaryota</taxon>
        <taxon>Metamonada</taxon>
        <taxon>Carpediemonas-like organisms</taxon>
        <taxon>Kipferlia</taxon>
    </lineage>
</organism>
<keyword evidence="1" id="KW-0175">Coiled coil</keyword>
<gene>
    <name evidence="3" type="ORF">KIPB_003697</name>
</gene>
<dbReference type="AlphaFoldDB" id="A0A9K3CUG2"/>
<feature type="coiled-coil region" evidence="1">
    <location>
        <begin position="241"/>
        <end position="314"/>
    </location>
</feature>
<evidence type="ECO:0000256" key="2">
    <source>
        <dbReference type="SAM" id="MobiDB-lite"/>
    </source>
</evidence>
<name>A0A9K3CUG2_9EUKA</name>
<keyword evidence="4" id="KW-1185">Reference proteome</keyword>
<evidence type="ECO:0000313" key="4">
    <source>
        <dbReference type="Proteomes" id="UP000265618"/>
    </source>
</evidence>
<feature type="non-terminal residue" evidence="3">
    <location>
        <position position="393"/>
    </location>
</feature>
<evidence type="ECO:0000256" key="1">
    <source>
        <dbReference type="SAM" id="Coils"/>
    </source>
</evidence>
<feature type="coiled-coil region" evidence="1">
    <location>
        <begin position="52"/>
        <end position="86"/>
    </location>
</feature>
<comment type="caution">
    <text evidence="3">The sequence shown here is derived from an EMBL/GenBank/DDBJ whole genome shotgun (WGS) entry which is preliminary data.</text>
</comment>